<feature type="transmembrane region" description="Helical" evidence="9">
    <location>
        <begin position="429"/>
        <end position="449"/>
    </location>
</feature>
<dbReference type="OrthoDB" id="6612291at2759"/>
<dbReference type="Pfam" id="PF00083">
    <property type="entry name" value="Sugar_tr"/>
    <property type="match status" value="1"/>
</dbReference>
<feature type="transmembrane region" description="Helical" evidence="9">
    <location>
        <begin position="525"/>
        <end position="544"/>
    </location>
</feature>
<sequence length="561" mass="59753">MAFTVSVQSHFAIKSLQRSQLKNPSPRSFFSSCFKSRPGSSSSSYLRSNELTLLAPKSGLATRYRHKFQVGVGTGGEFADGGDVADSIASDAPESFSWSSVILPFVFPALGGLLFGYDIGATSGATLSLQSPALSGTTWFNLSPVQLGLVVSGSLYGALLGSTLVYGIADFLGRRRELIIAAVLYLLGSLITGCAPDLNVLLVGRLLYGLGIGLAMHGAPLYIAETCPSQIRGTLISLKELFIVLGILLGFSVGSFQIDVVGGWRYMYGFGTPVALLMGLGMWSLPASPRWLLLRAVQGKGPLQEYKEKAMLALSKLRGRPPGDKISEKLVEDALLSVKTAYEDEKSGGNFLEVFQGPNLKALTIGGGLVLFQQITGQPSVLYYAGSILQTAGFSAAADATRVSVIIGVFKLLMTWVAVAKVDDLGRRPLLIGGVSGIALSLFLLSAYYKFLGSFPLVAVGALLLYVGCYQISFGPISWLMVSEIFPLRTRGRGISLAVLTNFGSNAIVTFAFSPLKEYLGAENLFLLFGAIALVSLLFVVLIVPETKGLSLEEIESKILK</sequence>
<dbReference type="PRINTS" id="PR00171">
    <property type="entry name" value="SUGRTRNSPORT"/>
</dbReference>
<feature type="transmembrane region" description="Helical" evidence="9">
    <location>
        <begin position="178"/>
        <end position="200"/>
    </location>
</feature>
<comment type="caution">
    <text evidence="11">The sequence shown here is derived from an EMBL/GenBank/DDBJ whole genome shotgun (WGS) entry which is preliminary data.</text>
</comment>
<evidence type="ECO:0000256" key="7">
    <source>
        <dbReference type="ARBA" id="ARBA00023136"/>
    </source>
</evidence>
<feature type="transmembrane region" description="Helical" evidence="9">
    <location>
        <begin position="266"/>
        <end position="285"/>
    </location>
</feature>
<keyword evidence="7 9" id="KW-0472">Membrane</keyword>
<dbReference type="SUPFAM" id="SSF103473">
    <property type="entry name" value="MFS general substrate transporter"/>
    <property type="match status" value="1"/>
</dbReference>
<feature type="transmembrane region" description="Helical" evidence="9">
    <location>
        <begin position="494"/>
        <end position="513"/>
    </location>
</feature>
<dbReference type="PROSITE" id="PS50850">
    <property type="entry name" value="MFS"/>
    <property type="match status" value="1"/>
</dbReference>
<dbReference type="PANTHER" id="PTHR48023:SF6">
    <property type="entry name" value="D-XYLOSE-PROTON SYMPORTER-LIKE 3, CHLOROPLASTIC"/>
    <property type="match status" value="1"/>
</dbReference>
<accession>A0A565CT13</accession>
<dbReference type="Proteomes" id="UP000489600">
    <property type="component" value="Unassembled WGS sequence"/>
</dbReference>
<organism evidence="11 12">
    <name type="scientific">Arabis nemorensis</name>
    <dbReference type="NCBI Taxonomy" id="586526"/>
    <lineage>
        <taxon>Eukaryota</taxon>
        <taxon>Viridiplantae</taxon>
        <taxon>Streptophyta</taxon>
        <taxon>Embryophyta</taxon>
        <taxon>Tracheophyta</taxon>
        <taxon>Spermatophyta</taxon>
        <taxon>Magnoliopsida</taxon>
        <taxon>eudicotyledons</taxon>
        <taxon>Gunneridae</taxon>
        <taxon>Pentapetalae</taxon>
        <taxon>rosids</taxon>
        <taxon>malvids</taxon>
        <taxon>Brassicales</taxon>
        <taxon>Brassicaceae</taxon>
        <taxon>Arabideae</taxon>
        <taxon>Arabis</taxon>
    </lineage>
</organism>
<dbReference type="GO" id="GO:0022857">
    <property type="term" value="F:transmembrane transporter activity"/>
    <property type="evidence" value="ECO:0007669"/>
    <property type="project" value="InterPro"/>
</dbReference>
<keyword evidence="3 8" id="KW-0813">Transport</keyword>
<dbReference type="NCBIfam" id="TIGR00879">
    <property type="entry name" value="SP"/>
    <property type="match status" value="1"/>
</dbReference>
<evidence type="ECO:0000256" key="9">
    <source>
        <dbReference type="SAM" id="Phobius"/>
    </source>
</evidence>
<evidence type="ECO:0000256" key="1">
    <source>
        <dbReference type="ARBA" id="ARBA00004141"/>
    </source>
</evidence>
<dbReference type="InterPro" id="IPR005829">
    <property type="entry name" value="Sugar_transporter_CS"/>
</dbReference>
<dbReference type="GO" id="GO:0005737">
    <property type="term" value="C:cytoplasm"/>
    <property type="evidence" value="ECO:0007669"/>
    <property type="project" value="UniProtKB-ARBA"/>
</dbReference>
<dbReference type="PANTHER" id="PTHR48023">
    <property type="entry name" value="D-XYLOSE-PROTON SYMPORTER-LIKE 2"/>
    <property type="match status" value="1"/>
</dbReference>
<evidence type="ECO:0000256" key="6">
    <source>
        <dbReference type="ARBA" id="ARBA00022989"/>
    </source>
</evidence>
<evidence type="ECO:0000256" key="4">
    <source>
        <dbReference type="ARBA" id="ARBA00022597"/>
    </source>
</evidence>
<dbReference type="AlphaFoldDB" id="A0A565CT13"/>
<keyword evidence="5 9" id="KW-0812">Transmembrane</keyword>
<feature type="transmembrane region" description="Helical" evidence="9">
    <location>
        <begin position="404"/>
        <end position="422"/>
    </location>
</feature>
<dbReference type="PROSITE" id="PS00217">
    <property type="entry name" value="SUGAR_TRANSPORT_2"/>
    <property type="match status" value="1"/>
</dbReference>
<dbReference type="InterPro" id="IPR020846">
    <property type="entry name" value="MFS_dom"/>
</dbReference>
<evidence type="ECO:0000256" key="2">
    <source>
        <dbReference type="ARBA" id="ARBA00010992"/>
    </source>
</evidence>
<evidence type="ECO:0000256" key="8">
    <source>
        <dbReference type="RuleBase" id="RU003346"/>
    </source>
</evidence>
<comment type="similarity">
    <text evidence="2 8">Belongs to the major facilitator superfamily. Sugar transporter (TC 2.A.1.1) family.</text>
</comment>
<dbReference type="InterPro" id="IPR050820">
    <property type="entry name" value="MFS_Sugar_Transporter"/>
</dbReference>
<feature type="transmembrane region" description="Helical" evidence="9">
    <location>
        <begin position="145"/>
        <end position="166"/>
    </location>
</feature>
<dbReference type="Gene3D" id="1.20.1250.20">
    <property type="entry name" value="MFS general substrate transporter like domains"/>
    <property type="match status" value="1"/>
</dbReference>
<protein>
    <recommendedName>
        <fullName evidence="10">Major facilitator superfamily (MFS) profile domain-containing protein</fullName>
    </recommendedName>
</protein>
<keyword evidence="6 9" id="KW-1133">Transmembrane helix</keyword>
<feature type="domain" description="Major facilitator superfamily (MFS) profile" evidence="10">
    <location>
        <begin position="104"/>
        <end position="548"/>
    </location>
</feature>
<name>A0A565CT13_9BRAS</name>
<evidence type="ECO:0000256" key="5">
    <source>
        <dbReference type="ARBA" id="ARBA00022692"/>
    </source>
</evidence>
<evidence type="ECO:0000313" key="12">
    <source>
        <dbReference type="Proteomes" id="UP000489600"/>
    </source>
</evidence>
<dbReference type="FunFam" id="1.20.1250.20:FF:000118">
    <property type="entry name" value="D-xylose-proton symporter-like 3, chloroplastic"/>
    <property type="match status" value="1"/>
</dbReference>
<keyword evidence="12" id="KW-1185">Reference proteome</keyword>
<dbReference type="InterPro" id="IPR003663">
    <property type="entry name" value="Sugar/inositol_transpt"/>
</dbReference>
<evidence type="ECO:0000256" key="3">
    <source>
        <dbReference type="ARBA" id="ARBA00022448"/>
    </source>
</evidence>
<dbReference type="GO" id="GO:1904659">
    <property type="term" value="P:D-glucose transmembrane transport"/>
    <property type="evidence" value="ECO:0007669"/>
    <property type="project" value="UniProtKB-ARBA"/>
</dbReference>
<dbReference type="EMBL" id="CABITT030000008">
    <property type="protein sequence ID" value="VVB16546.1"/>
    <property type="molecule type" value="Genomic_DNA"/>
</dbReference>
<dbReference type="InterPro" id="IPR036259">
    <property type="entry name" value="MFS_trans_sf"/>
</dbReference>
<dbReference type="InterPro" id="IPR005828">
    <property type="entry name" value="MFS_sugar_transport-like"/>
</dbReference>
<dbReference type="GO" id="GO:0016020">
    <property type="term" value="C:membrane"/>
    <property type="evidence" value="ECO:0007669"/>
    <property type="project" value="UniProtKB-SubCell"/>
</dbReference>
<feature type="transmembrane region" description="Helical" evidence="9">
    <location>
        <begin position="455"/>
        <end position="482"/>
    </location>
</feature>
<keyword evidence="4" id="KW-0762">Sugar transport</keyword>
<feature type="transmembrane region" description="Helical" evidence="9">
    <location>
        <begin position="236"/>
        <end position="254"/>
    </location>
</feature>
<comment type="subcellular location">
    <subcellularLocation>
        <location evidence="1">Membrane</location>
        <topology evidence="1">Multi-pass membrane protein</topology>
    </subcellularLocation>
</comment>
<reference evidence="11" key="1">
    <citation type="submission" date="2019-07" db="EMBL/GenBank/DDBJ databases">
        <authorList>
            <person name="Dittberner H."/>
        </authorList>
    </citation>
    <scope>NUCLEOTIDE SEQUENCE [LARGE SCALE GENOMIC DNA]</scope>
</reference>
<evidence type="ECO:0000259" key="10">
    <source>
        <dbReference type="PROSITE" id="PS50850"/>
    </source>
</evidence>
<feature type="transmembrane region" description="Helical" evidence="9">
    <location>
        <begin position="101"/>
        <end position="125"/>
    </location>
</feature>
<proteinExistence type="inferred from homology"/>
<dbReference type="CDD" id="cd17362">
    <property type="entry name" value="MFS_GLUT10_12_Class3_like"/>
    <property type="match status" value="1"/>
</dbReference>
<feature type="transmembrane region" description="Helical" evidence="9">
    <location>
        <begin position="206"/>
        <end position="224"/>
    </location>
</feature>
<gene>
    <name evidence="11" type="ORF">ANE_LOCUS26990</name>
</gene>
<evidence type="ECO:0000313" key="11">
    <source>
        <dbReference type="EMBL" id="VVB16546.1"/>
    </source>
</evidence>